<evidence type="ECO:0008006" key="5">
    <source>
        <dbReference type="Google" id="ProtNLM"/>
    </source>
</evidence>
<evidence type="ECO:0000313" key="3">
    <source>
        <dbReference type="EMBL" id="ABL99305.1"/>
    </source>
</evidence>
<organism evidence="3 4">
    <name type="scientific">Shewanella amazonensis (strain ATCC BAA-1098 / SB2B)</name>
    <dbReference type="NCBI Taxonomy" id="326297"/>
    <lineage>
        <taxon>Bacteria</taxon>
        <taxon>Pseudomonadati</taxon>
        <taxon>Pseudomonadota</taxon>
        <taxon>Gammaproteobacteria</taxon>
        <taxon>Alteromonadales</taxon>
        <taxon>Shewanellaceae</taxon>
        <taxon>Shewanella</taxon>
    </lineage>
</organism>
<sequence length="236" mass="25663">MKQISRTGYLKWGAGMAALSLLVTISTMASAQPATATELTAAPSETALSTEASNVAAPQQGAQPQQGTEPQQGVELQQREEPQQGTQLAESQQPDSMSDTARGAEISGADFKAIDATDAQALIGSWELVSGRYLDGEGRWVSYNTLGLVAIKVISNGHFSFTTMKTVKNKPEFWAAGAGEYRIDGASYTEYPTLNSFQVPQGQGFSFDYELIGNQWHTKRFEDGLLKEEEVWQRLD</sequence>
<dbReference type="HOGENOM" id="CLU_1174778_0_0_6"/>
<feature type="compositionally biased region" description="Polar residues" evidence="1">
    <location>
        <begin position="83"/>
        <end position="99"/>
    </location>
</feature>
<dbReference type="eggNOG" id="ENOG50335I6">
    <property type="taxonomic scope" value="Bacteria"/>
</dbReference>
<dbReference type="Proteomes" id="UP000009175">
    <property type="component" value="Chromosome"/>
</dbReference>
<feature type="compositionally biased region" description="Low complexity" evidence="1">
    <location>
        <begin position="56"/>
        <end position="73"/>
    </location>
</feature>
<dbReference type="OrthoDB" id="8588312at2"/>
<accession>A1S4J9</accession>
<dbReference type="STRING" id="326297.Sama_1098"/>
<evidence type="ECO:0000256" key="2">
    <source>
        <dbReference type="SAM" id="SignalP"/>
    </source>
</evidence>
<keyword evidence="2" id="KW-0732">Signal</keyword>
<gene>
    <name evidence="3" type="ordered locus">Sama_1098</name>
</gene>
<evidence type="ECO:0000256" key="1">
    <source>
        <dbReference type="SAM" id="MobiDB-lite"/>
    </source>
</evidence>
<reference evidence="3 4" key="1">
    <citation type="submission" date="2006-12" db="EMBL/GenBank/DDBJ databases">
        <title>Complete sequence of Shewanella amazonensis SB2B.</title>
        <authorList>
            <consortium name="US DOE Joint Genome Institute"/>
            <person name="Copeland A."/>
            <person name="Lucas S."/>
            <person name="Lapidus A."/>
            <person name="Barry K."/>
            <person name="Detter J.C."/>
            <person name="Glavina del Rio T."/>
            <person name="Hammon N."/>
            <person name="Israni S."/>
            <person name="Dalin E."/>
            <person name="Tice H."/>
            <person name="Pitluck S."/>
            <person name="Munk A.C."/>
            <person name="Brettin T."/>
            <person name="Bruce D."/>
            <person name="Han C."/>
            <person name="Tapia R."/>
            <person name="Gilna P."/>
            <person name="Schmutz J."/>
            <person name="Larimer F."/>
            <person name="Land M."/>
            <person name="Hauser L."/>
            <person name="Kyrpides N."/>
            <person name="Mikhailova N."/>
            <person name="Fredrickson J."/>
            <person name="Richardson P."/>
        </authorList>
    </citation>
    <scope>NUCLEOTIDE SEQUENCE [LARGE SCALE GENOMIC DNA]</scope>
    <source>
        <strain evidence="4">ATCC BAA-1098 / SB2B</strain>
    </source>
</reference>
<keyword evidence="4" id="KW-1185">Reference proteome</keyword>
<dbReference type="AlphaFoldDB" id="A1S4J9"/>
<dbReference type="KEGG" id="saz:Sama_1098"/>
<dbReference type="EMBL" id="CP000507">
    <property type="protein sequence ID" value="ABL99305.1"/>
    <property type="molecule type" value="Genomic_DNA"/>
</dbReference>
<evidence type="ECO:0000313" key="4">
    <source>
        <dbReference type="Proteomes" id="UP000009175"/>
    </source>
</evidence>
<feature type="signal peptide" evidence="2">
    <location>
        <begin position="1"/>
        <end position="31"/>
    </location>
</feature>
<proteinExistence type="predicted"/>
<name>A1S4J9_SHEAM</name>
<protein>
    <recommendedName>
        <fullName evidence="5">DUF1579 domain-containing protein</fullName>
    </recommendedName>
</protein>
<feature type="chain" id="PRO_5002636453" description="DUF1579 domain-containing protein" evidence="2">
    <location>
        <begin position="32"/>
        <end position="236"/>
    </location>
</feature>
<dbReference type="RefSeq" id="WP_011759214.1">
    <property type="nucleotide sequence ID" value="NC_008700.1"/>
</dbReference>
<feature type="region of interest" description="Disordered" evidence="1">
    <location>
        <begin position="36"/>
        <end position="101"/>
    </location>
</feature>